<dbReference type="Pfam" id="PF00664">
    <property type="entry name" value="ABC_membrane"/>
    <property type="match status" value="2"/>
</dbReference>
<feature type="domain" description="ABC transporter" evidence="7">
    <location>
        <begin position="645"/>
        <end position="896"/>
    </location>
</feature>
<feature type="transmembrane region" description="Helical" evidence="6">
    <location>
        <begin position="600"/>
        <end position="620"/>
    </location>
</feature>
<evidence type="ECO:0000259" key="7">
    <source>
        <dbReference type="PROSITE" id="PS50893"/>
    </source>
</evidence>
<dbReference type="FunFam" id="1.20.1560.10:FF:000360">
    <property type="entry name" value="Os01g0533900 protein"/>
    <property type="match status" value="1"/>
</dbReference>
<dbReference type="InterPro" id="IPR027417">
    <property type="entry name" value="P-loop_NTPase"/>
</dbReference>
<feature type="transmembrane region" description="Helical" evidence="6">
    <location>
        <begin position="452"/>
        <end position="475"/>
    </location>
</feature>
<feature type="domain" description="ABC transmembrane type-1" evidence="8">
    <location>
        <begin position="455"/>
        <end position="741"/>
    </location>
</feature>
<evidence type="ECO:0000256" key="4">
    <source>
        <dbReference type="ARBA" id="ARBA00023136"/>
    </source>
</evidence>
<dbReference type="EMBL" id="PQIB02000009">
    <property type="protein sequence ID" value="RLN00021.1"/>
    <property type="molecule type" value="Genomic_DNA"/>
</dbReference>
<dbReference type="GO" id="GO:0015421">
    <property type="term" value="F:ABC-type oligopeptide transporter activity"/>
    <property type="evidence" value="ECO:0007669"/>
    <property type="project" value="TreeGrafter"/>
</dbReference>
<evidence type="ECO:0000259" key="8">
    <source>
        <dbReference type="PROSITE" id="PS50929"/>
    </source>
</evidence>
<dbReference type="STRING" id="4540.A0A3L6RCP3"/>
<dbReference type="PROSITE" id="PS50929">
    <property type="entry name" value="ABC_TM1F"/>
    <property type="match status" value="2"/>
</dbReference>
<feature type="domain" description="ABC transmembrane type-1" evidence="8">
    <location>
        <begin position="51"/>
        <end position="337"/>
    </location>
</feature>
<keyword evidence="4 6" id="KW-0472">Membrane</keyword>
<evidence type="ECO:0000256" key="1">
    <source>
        <dbReference type="ARBA" id="ARBA00004141"/>
    </source>
</evidence>
<dbReference type="GO" id="GO:0090374">
    <property type="term" value="P:oligopeptide export from mitochondrion"/>
    <property type="evidence" value="ECO:0007669"/>
    <property type="project" value="TreeGrafter"/>
</dbReference>
<comment type="caution">
    <text evidence="9">The sequence shown here is derived from an EMBL/GenBank/DDBJ whole genome shotgun (WGS) entry which is preliminary data.</text>
</comment>
<dbReference type="OrthoDB" id="6500128at2759"/>
<protein>
    <submittedName>
        <fullName evidence="9">Uncharacterized protein</fullName>
    </submittedName>
</protein>
<dbReference type="PANTHER" id="PTHR43394:SF18">
    <property type="entry name" value="ABC TRANSPORTER B FAMILY MEMBER 11-LIKE"/>
    <property type="match status" value="1"/>
</dbReference>
<dbReference type="GO" id="GO:0016887">
    <property type="term" value="F:ATP hydrolysis activity"/>
    <property type="evidence" value="ECO:0007669"/>
    <property type="project" value="InterPro"/>
</dbReference>
<organism evidence="9 10">
    <name type="scientific">Panicum miliaceum</name>
    <name type="common">Proso millet</name>
    <name type="synonym">Broomcorn millet</name>
    <dbReference type="NCBI Taxonomy" id="4540"/>
    <lineage>
        <taxon>Eukaryota</taxon>
        <taxon>Viridiplantae</taxon>
        <taxon>Streptophyta</taxon>
        <taxon>Embryophyta</taxon>
        <taxon>Tracheophyta</taxon>
        <taxon>Spermatophyta</taxon>
        <taxon>Magnoliopsida</taxon>
        <taxon>Liliopsida</taxon>
        <taxon>Poales</taxon>
        <taxon>Poaceae</taxon>
        <taxon>PACMAD clade</taxon>
        <taxon>Panicoideae</taxon>
        <taxon>Panicodae</taxon>
        <taxon>Paniceae</taxon>
        <taxon>Panicinae</taxon>
        <taxon>Panicum</taxon>
        <taxon>Panicum sect. Panicum</taxon>
    </lineage>
</organism>
<feature type="region of interest" description="Disordered" evidence="5">
    <location>
        <begin position="1"/>
        <end position="25"/>
    </location>
</feature>
<evidence type="ECO:0000313" key="10">
    <source>
        <dbReference type="Proteomes" id="UP000275267"/>
    </source>
</evidence>
<accession>A0A3L6RCP3</accession>
<feature type="transmembrane region" description="Helical" evidence="6">
    <location>
        <begin position="196"/>
        <end position="216"/>
    </location>
</feature>
<sequence>MAKESTSTAAADAVKGGEEDKENGKKDMAMAKVPFHGLFKYVDSTDVMLMLVGMVGALGNGMSMVVMTIIFGQMIDAFGAATPDTIVHRVNKAVLNFIYLAIGTGLASFVQVSCWTMTGERQATRIRSLYLKSVLRQDMTFFDVETTTGQVVSSISADTTLIQGAIGEKVGRFLQLVTTFFGGFVLAFTKGWLLTLVMLSTIPPFIAAAGIVAKILSKISSQGLASYSDAGDIVEQTISSIRTVVSFNGEKKAIALYNNFIKKAYKGAVKEGAVQGFGMGLLSLLYFSTIGLIIWYGSKLSITKGYSGADILNVMFAIMISARSLGDATPCIASFEEGRVAGHHDELVKDPNGAYSQLIQLQETQQENDHKSDARLSGSASKKSGSPRRSVSRSSGGSSRHSLSLPFGVPGPTELLEYTFADGARQNENTDGKVPNKAPIGRLISLNKPEAAVLLFGSIVAAIDGAIYPTLGLALASAAKIFYEPPDQQRKDSTFWALLCAVMGAISMVSKLVNCFLFAIAGGKLIERIRALTFQSIVHQEVAWFDYPENSSGALNGRLSIDALNVRRLVGDNLALLVQSIATLICGIVIAMVADWKLSLVILFVIPLVGLQGYAQVKFLQGFSQDAKTMYEEASQVATEAIGSIRTVASFCAEKRVMDKYNQKCQASRDQGIRTGIVGGLGFGFSYLMLYASSALCYYVGAKFVSQGKSTFGDVFKAYFALVLAMIGVSQTNAMASDSAKANDSAISIFSILDRKSQIDSSSEEGSTLANVKGDINFKHVSFKYPSRPHVQIFTDFTLGIPSGKRIAIARAILKDPRILLLDEATSALDAESERIVQDALDRVMIGRTTIIVAHRLSTIQGADMIAVLKDGVIVEKGSHETLMGVSGGAYASLVELRTM</sequence>
<evidence type="ECO:0000313" key="9">
    <source>
        <dbReference type="EMBL" id="RLN00021.1"/>
    </source>
</evidence>
<dbReference type="InterPro" id="IPR039421">
    <property type="entry name" value="Type_1_exporter"/>
</dbReference>
<proteinExistence type="predicted"/>
<feature type="transmembrane region" description="Helical" evidence="6">
    <location>
        <begin position="716"/>
        <end position="736"/>
    </location>
</feature>
<feature type="transmembrane region" description="Helical" evidence="6">
    <location>
        <begin position="574"/>
        <end position="594"/>
    </location>
</feature>
<keyword evidence="3 6" id="KW-1133">Transmembrane helix</keyword>
<feature type="transmembrane region" description="Helical" evidence="6">
    <location>
        <begin position="47"/>
        <end position="72"/>
    </location>
</feature>
<dbReference type="Proteomes" id="UP000275267">
    <property type="component" value="Unassembled WGS sequence"/>
</dbReference>
<dbReference type="GO" id="GO:0005524">
    <property type="term" value="F:ATP binding"/>
    <property type="evidence" value="ECO:0007669"/>
    <property type="project" value="InterPro"/>
</dbReference>
<evidence type="ECO:0000256" key="5">
    <source>
        <dbReference type="SAM" id="MobiDB-lite"/>
    </source>
</evidence>
<evidence type="ECO:0000256" key="2">
    <source>
        <dbReference type="ARBA" id="ARBA00022692"/>
    </source>
</evidence>
<dbReference type="InterPro" id="IPR003439">
    <property type="entry name" value="ABC_transporter-like_ATP-bd"/>
</dbReference>
<dbReference type="FunFam" id="1.20.1560.10:FF:000025">
    <property type="entry name" value="ABC transporter B family member 9"/>
    <property type="match status" value="1"/>
</dbReference>
<dbReference type="CDD" id="cd18578">
    <property type="entry name" value="ABC_6TM_Pgp_ABCB1_D2_like"/>
    <property type="match status" value="1"/>
</dbReference>
<dbReference type="InterPro" id="IPR036640">
    <property type="entry name" value="ABC1_TM_sf"/>
</dbReference>
<keyword evidence="10" id="KW-1185">Reference proteome</keyword>
<feature type="transmembrane region" description="Helical" evidence="6">
    <location>
        <begin position="93"/>
        <end position="112"/>
    </location>
</feature>
<dbReference type="CDD" id="cd18577">
    <property type="entry name" value="ABC_6TM_Pgp_ABCB1_D1_like"/>
    <property type="match status" value="1"/>
</dbReference>
<gene>
    <name evidence="9" type="ORF">C2845_PM06G01140</name>
</gene>
<feature type="transmembrane region" description="Helical" evidence="6">
    <location>
        <begin position="677"/>
        <end position="701"/>
    </location>
</feature>
<dbReference type="AlphaFoldDB" id="A0A3L6RCP3"/>
<evidence type="ECO:0000256" key="3">
    <source>
        <dbReference type="ARBA" id="ARBA00022989"/>
    </source>
</evidence>
<dbReference type="InterPro" id="IPR011527">
    <property type="entry name" value="ABC1_TM_dom"/>
</dbReference>
<keyword evidence="2 6" id="KW-0812">Transmembrane</keyword>
<feature type="transmembrane region" description="Helical" evidence="6">
    <location>
        <begin position="495"/>
        <end position="520"/>
    </location>
</feature>
<feature type="compositionally biased region" description="Basic and acidic residues" evidence="5">
    <location>
        <begin position="15"/>
        <end position="25"/>
    </location>
</feature>
<feature type="region of interest" description="Disordered" evidence="5">
    <location>
        <begin position="363"/>
        <end position="410"/>
    </location>
</feature>
<reference evidence="10" key="1">
    <citation type="journal article" date="2019" name="Nat. Commun.">
        <title>The genome of broomcorn millet.</title>
        <authorList>
            <person name="Zou C."/>
            <person name="Miki D."/>
            <person name="Li D."/>
            <person name="Tang Q."/>
            <person name="Xiao L."/>
            <person name="Rajput S."/>
            <person name="Deng P."/>
            <person name="Jia W."/>
            <person name="Huang R."/>
            <person name="Zhang M."/>
            <person name="Sun Y."/>
            <person name="Hu J."/>
            <person name="Fu X."/>
            <person name="Schnable P.S."/>
            <person name="Li F."/>
            <person name="Zhang H."/>
            <person name="Feng B."/>
            <person name="Zhu X."/>
            <person name="Liu R."/>
            <person name="Schnable J.C."/>
            <person name="Zhu J.-K."/>
            <person name="Zhang H."/>
        </authorList>
    </citation>
    <scope>NUCLEOTIDE SEQUENCE [LARGE SCALE GENOMIC DNA]</scope>
</reference>
<dbReference type="Gene3D" id="1.20.1560.10">
    <property type="entry name" value="ABC transporter type 1, transmembrane domain"/>
    <property type="match status" value="2"/>
</dbReference>
<comment type="subcellular location">
    <subcellularLocation>
        <location evidence="1">Membrane</location>
        <topology evidence="1">Multi-pass membrane protein</topology>
    </subcellularLocation>
</comment>
<dbReference type="Gene3D" id="3.40.50.300">
    <property type="entry name" value="P-loop containing nucleotide triphosphate hydrolases"/>
    <property type="match status" value="1"/>
</dbReference>
<dbReference type="PANTHER" id="PTHR43394">
    <property type="entry name" value="ATP-DEPENDENT PERMEASE MDL1, MITOCHONDRIAL"/>
    <property type="match status" value="1"/>
</dbReference>
<dbReference type="PROSITE" id="PS50893">
    <property type="entry name" value="ABC_TRANSPORTER_2"/>
    <property type="match status" value="1"/>
</dbReference>
<feature type="compositionally biased region" description="Low complexity" evidence="5">
    <location>
        <begin position="381"/>
        <end position="406"/>
    </location>
</feature>
<dbReference type="GO" id="GO:0005743">
    <property type="term" value="C:mitochondrial inner membrane"/>
    <property type="evidence" value="ECO:0007669"/>
    <property type="project" value="TreeGrafter"/>
</dbReference>
<dbReference type="SUPFAM" id="SSF52540">
    <property type="entry name" value="P-loop containing nucleoside triphosphate hydrolases"/>
    <property type="match status" value="1"/>
</dbReference>
<evidence type="ECO:0000256" key="6">
    <source>
        <dbReference type="SAM" id="Phobius"/>
    </source>
</evidence>
<feature type="transmembrane region" description="Helical" evidence="6">
    <location>
        <begin position="277"/>
        <end position="297"/>
    </location>
</feature>
<name>A0A3L6RCP3_PANMI</name>
<dbReference type="SUPFAM" id="SSF90123">
    <property type="entry name" value="ABC transporter transmembrane region"/>
    <property type="match status" value="2"/>
</dbReference>